<evidence type="ECO:0000259" key="11">
    <source>
        <dbReference type="PROSITE" id="PS51210"/>
    </source>
</evidence>
<dbReference type="PANTHER" id="PTHR10728">
    <property type="entry name" value="CYTOSOLIC PHOSPHOLIPASE A2"/>
    <property type="match status" value="1"/>
</dbReference>
<evidence type="ECO:0000313" key="13">
    <source>
        <dbReference type="Proteomes" id="UP000765509"/>
    </source>
</evidence>
<sequence length="630" mass="68461">MFRTNSPFKWPFISSIVFYLTQILFLYSSLISSQEILKPTAPSYAPFRVDCPTNQKLLRLAGSAVHKTQTLSQGEQSFLQGRKSGLEPLWREFFIHGPGSKTGYQHTALMDDNQHDWPTLGLAHSGGGQRAALYGAGVLQAFDARTTSSPVRGVLQLATYITGLSGGSWLVTSLAANDYPPIPQLVEGWEFEKDLVFPGGKNPITNARFLDDIYDIAKVKRDAGFRTSLTDAWAVALGRHFLPQLPKGRYGSGLLFSGLKEMQSFKNFKTPFPIVVSNHNTLSKAELNPHKLPLLGTISVSMSMPVYECSPLEFGSYDSCLSTFIPTEFLGTALNAGQPVASPNKTSSRGHNCVRGFDQAAFVIGSSASLFNALLSRATSALSSTYLHVFKILAKKMSQNGDVVKAITASYPNPFKGVNGTLAFDGAKSDTLEIVDGGENGENIPFNPLLVPARQVDVIVAVDATADTDSSYAYGANWPNGGSMINTFLRVHRVLPRGAADFPPVPLEPKVWSQKGLGTRPTFFGCNAPTRSGNGGYPLIVYLPNSPLAQTSFRTNTSTLKLQYSKNEVQAFIASTMKATAQPVLQPNQTDDWSTCLSCALIERTLNRKNIPRSSSCQSCFNSYCYSEGS</sequence>
<dbReference type="OrthoDB" id="4084751at2759"/>
<evidence type="ECO:0000256" key="3">
    <source>
        <dbReference type="ARBA" id="ARBA00022729"/>
    </source>
</evidence>
<evidence type="ECO:0000256" key="9">
    <source>
        <dbReference type="RuleBase" id="RU362103"/>
    </source>
</evidence>
<dbReference type="AlphaFoldDB" id="A0A9Q3DEX1"/>
<feature type="domain" description="PLA2c" evidence="11">
    <location>
        <begin position="50"/>
        <end position="630"/>
    </location>
</feature>
<evidence type="ECO:0000256" key="4">
    <source>
        <dbReference type="ARBA" id="ARBA00022801"/>
    </source>
</evidence>
<keyword evidence="10" id="KW-0812">Transmembrane</keyword>
<keyword evidence="10" id="KW-1133">Transmembrane helix</keyword>
<evidence type="ECO:0000256" key="1">
    <source>
        <dbReference type="ARBA" id="ARBA00008780"/>
    </source>
</evidence>
<keyword evidence="5 8" id="KW-0442">Lipid degradation</keyword>
<dbReference type="Pfam" id="PF01735">
    <property type="entry name" value="PLA2_B"/>
    <property type="match status" value="1"/>
</dbReference>
<evidence type="ECO:0000256" key="10">
    <source>
        <dbReference type="SAM" id="Phobius"/>
    </source>
</evidence>
<dbReference type="GO" id="GO:0004623">
    <property type="term" value="F:phospholipase A2 activity"/>
    <property type="evidence" value="ECO:0007669"/>
    <property type="project" value="TreeGrafter"/>
</dbReference>
<keyword evidence="13" id="KW-1185">Reference proteome</keyword>
<comment type="catalytic activity">
    <reaction evidence="9">
        <text>a 1-acyl-sn-glycero-3-phosphocholine + H2O = sn-glycerol 3-phosphocholine + a fatty acid + H(+)</text>
        <dbReference type="Rhea" id="RHEA:15177"/>
        <dbReference type="ChEBI" id="CHEBI:15377"/>
        <dbReference type="ChEBI" id="CHEBI:15378"/>
        <dbReference type="ChEBI" id="CHEBI:16870"/>
        <dbReference type="ChEBI" id="CHEBI:28868"/>
        <dbReference type="ChEBI" id="CHEBI:58168"/>
        <dbReference type="EC" id="3.1.1.5"/>
    </reaction>
</comment>
<dbReference type="Gene3D" id="3.40.1090.10">
    <property type="entry name" value="Cytosolic phospholipase A2 catalytic domain"/>
    <property type="match status" value="1"/>
</dbReference>
<dbReference type="Proteomes" id="UP000765509">
    <property type="component" value="Unassembled WGS sequence"/>
</dbReference>
<comment type="similarity">
    <text evidence="1 9">Belongs to the lysophospholipase family.</text>
</comment>
<protein>
    <recommendedName>
        <fullName evidence="2 9">Lysophospholipase</fullName>
        <ecNumber evidence="2 9">3.1.1.5</ecNumber>
    </recommendedName>
</protein>
<dbReference type="GO" id="GO:0005829">
    <property type="term" value="C:cytosol"/>
    <property type="evidence" value="ECO:0007669"/>
    <property type="project" value="TreeGrafter"/>
</dbReference>
<organism evidence="12 13">
    <name type="scientific">Austropuccinia psidii MF-1</name>
    <dbReference type="NCBI Taxonomy" id="1389203"/>
    <lineage>
        <taxon>Eukaryota</taxon>
        <taxon>Fungi</taxon>
        <taxon>Dikarya</taxon>
        <taxon>Basidiomycota</taxon>
        <taxon>Pucciniomycotina</taxon>
        <taxon>Pucciniomycetes</taxon>
        <taxon>Pucciniales</taxon>
        <taxon>Sphaerophragmiaceae</taxon>
        <taxon>Austropuccinia</taxon>
    </lineage>
</organism>
<comment type="caution">
    <text evidence="12">The sequence shown here is derived from an EMBL/GenBank/DDBJ whole genome shotgun (WGS) entry which is preliminary data.</text>
</comment>
<evidence type="ECO:0000256" key="6">
    <source>
        <dbReference type="ARBA" id="ARBA00023098"/>
    </source>
</evidence>
<dbReference type="GO" id="GO:0046475">
    <property type="term" value="P:glycerophospholipid catabolic process"/>
    <property type="evidence" value="ECO:0007669"/>
    <property type="project" value="TreeGrafter"/>
</dbReference>
<dbReference type="InterPro" id="IPR016035">
    <property type="entry name" value="Acyl_Trfase/lysoPLipase"/>
</dbReference>
<gene>
    <name evidence="12" type="ORF">O181_040482</name>
</gene>
<reference evidence="12" key="1">
    <citation type="submission" date="2021-03" db="EMBL/GenBank/DDBJ databases">
        <title>Draft genome sequence of rust myrtle Austropuccinia psidii MF-1, a brazilian biotype.</title>
        <authorList>
            <person name="Quecine M.C."/>
            <person name="Pachon D.M.R."/>
            <person name="Bonatelli M.L."/>
            <person name="Correr F.H."/>
            <person name="Franceschini L.M."/>
            <person name="Leite T.F."/>
            <person name="Margarido G.R.A."/>
            <person name="Almeida C.A."/>
            <person name="Ferrarezi J.A."/>
            <person name="Labate C.A."/>
        </authorList>
    </citation>
    <scope>NUCLEOTIDE SEQUENCE</scope>
    <source>
        <strain evidence="12">MF-1</strain>
    </source>
</reference>
<accession>A0A9Q3DEX1</accession>
<name>A0A9Q3DEX1_9BASI</name>
<dbReference type="EMBL" id="AVOT02015983">
    <property type="protein sequence ID" value="MBW0500767.1"/>
    <property type="molecule type" value="Genomic_DNA"/>
</dbReference>
<dbReference type="SMART" id="SM00022">
    <property type="entry name" value="PLAc"/>
    <property type="match status" value="1"/>
</dbReference>
<dbReference type="PROSITE" id="PS51210">
    <property type="entry name" value="PLA2C"/>
    <property type="match status" value="1"/>
</dbReference>
<evidence type="ECO:0000313" key="12">
    <source>
        <dbReference type="EMBL" id="MBW0500767.1"/>
    </source>
</evidence>
<keyword evidence="4 8" id="KW-0378">Hydrolase</keyword>
<feature type="transmembrane region" description="Helical" evidence="10">
    <location>
        <begin position="12"/>
        <end position="30"/>
    </location>
</feature>
<keyword evidence="7" id="KW-0325">Glycoprotein</keyword>
<dbReference type="PANTHER" id="PTHR10728:SF33">
    <property type="entry name" value="LYSOPHOSPHOLIPASE 1-RELATED"/>
    <property type="match status" value="1"/>
</dbReference>
<dbReference type="InterPro" id="IPR002642">
    <property type="entry name" value="LysoPLipase_cat_dom"/>
</dbReference>
<keyword evidence="10" id="KW-0472">Membrane</keyword>
<evidence type="ECO:0000256" key="2">
    <source>
        <dbReference type="ARBA" id="ARBA00013274"/>
    </source>
</evidence>
<evidence type="ECO:0000256" key="5">
    <source>
        <dbReference type="ARBA" id="ARBA00022963"/>
    </source>
</evidence>
<evidence type="ECO:0000256" key="8">
    <source>
        <dbReference type="PROSITE-ProRule" id="PRU00555"/>
    </source>
</evidence>
<dbReference type="SUPFAM" id="SSF52151">
    <property type="entry name" value="FabD/lysophospholipase-like"/>
    <property type="match status" value="1"/>
</dbReference>
<keyword evidence="6 8" id="KW-0443">Lipid metabolism</keyword>
<keyword evidence="3" id="KW-0732">Signal</keyword>
<dbReference type="GO" id="GO:0004622">
    <property type="term" value="F:phosphatidylcholine lysophospholipase activity"/>
    <property type="evidence" value="ECO:0007669"/>
    <property type="project" value="UniProtKB-EC"/>
</dbReference>
<evidence type="ECO:0000256" key="7">
    <source>
        <dbReference type="ARBA" id="ARBA00023180"/>
    </source>
</evidence>
<dbReference type="FunFam" id="3.40.1090.10:FF:000010">
    <property type="entry name" value="Lysophospholipase"/>
    <property type="match status" value="1"/>
</dbReference>
<dbReference type="EC" id="3.1.1.5" evidence="2 9"/>
<proteinExistence type="inferred from homology"/>